<dbReference type="AlphaFoldDB" id="A0A1N6I1G9"/>
<dbReference type="EMBL" id="FSRG01000006">
    <property type="protein sequence ID" value="SIO25857.1"/>
    <property type="molecule type" value="Genomic_DNA"/>
</dbReference>
<dbReference type="OrthoDB" id="5464992at2"/>
<evidence type="ECO:0000313" key="2">
    <source>
        <dbReference type="Proteomes" id="UP000184694"/>
    </source>
</evidence>
<accession>A0A1N6I1G9</accession>
<dbReference type="STRING" id="1121457.SAMN02745161_2340"/>
<keyword evidence="2" id="KW-1185">Reference proteome</keyword>
<proteinExistence type="predicted"/>
<protein>
    <submittedName>
        <fullName evidence="1">Uncharacterized protein</fullName>
    </submittedName>
</protein>
<organism evidence="1 2">
    <name type="scientific">Halodesulfovibrio marinisediminis DSM 17456</name>
    <dbReference type="NCBI Taxonomy" id="1121457"/>
    <lineage>
        <taxon>Bacteria</taxon>
        <taxon>Pseudomonadati</taxon>
        <taxon>Thermodesulfobacteriota</taxon>
        <taxon>Desulfovibrionia</taxon>
        <taxon>Desulfovibrionales</taxon>
        <taxon>Desulfovibrionaceae</taxon>
        <taxon>Halodesulfovibrio</taxon>
    </lineage>
</organism>
<reference evidence="2" key="1">
    <citation type="submission" date="2016-11" db="EMBL/GenBank/DDBJ databases">
        <authorList>
            <person name="Varghese N."/>
            <person name="Submissions S."/>
        </authorList>
    </citation>
    <scope>NUCLEOTIDE SEQUENCE [LARGE SCALE GENOMIC DNA]</scope>
    <source>
        <strain evidence="2">DSM 17456</strain>
    </source>
</reference>
<name>A0A1N6I1G9_9BACT</name>
<evidence type="ECO:0000313" key="1">
    <source>
        <dbReference type="EMBL" id="SIO25857.1"/>
    </source>
</evidence>
<dbReference type="RefSeq" id="WP_074217119.1">
    <property type="nucleotide sequence ID" value="NZ_FSRG01000006.1"/>
</dbReference>
<sequence>MASDVQSDKQGGKVAVAAVHQNILDAVKKAFPMFKTIEDYTSLAVKPAEGAVNAPCPVPAFVLSMPSFVRGKDTDAGLLAVDLHFEARIIGAYAGAGKERKTRELAAAVALFIEGNKFGLKMKGAKFVESGSDSSLSALANHSPWLIKFQVSICLGPSSEEKFIMPHAVYVSSSPEIGLKHLDKYKLVYEREAE</sequence>
<dbReference type="Proteomes" id="UP000184694">
    <property type="component" value="Unassembled WGS sequence"/>
</dbReference>
<gene>
    <name evidence="1" type="ORF">SAMN02745161_2340</name>
</gene>